<gene>
    <name evidence="3" type="ORF">IMSHALPRED_002113</name>
</gene>
<dbReference type="SUPFAM" id="SSF54001">
    <property type="entry name" value="Cysteine proteinases"/>
    <property type="match status" value="1"/>
</dbReference>
<feature type="region of interest" description="Disordered" evidence="1">
    <location>
        <begin position="29"/>
        <end position="203"/>
    </location>
</feature>
<feature type="compositionally biased region" description="Polar residues" evidence="1">
    <location>
        <begin position="40"/>
        <end position="59"/>
    </location>
</feature>
<dbReference type="OrthoDB" id="6129702at2759"/>
<reference evidence="3" key="1">
    <citation type="submission" date="2021-03" db="EMBL/GenBank/DDBJ databases">
        <authorList>
            <person name="Tagirdzhanova G."/>
        </authorList>
    </citation>
    <scope>NUCLEOTIDE SEQUENCE</scope>
</reference>
<dbReference type="Proteomes" id="UP000664534">
    <property type="component" value="Unassembled WGS sequence"/>
</dbReference>
<feature type="region of interest" description="Disordered" evidence="1">
    <location>
        <begin position="227"/>
        <end position="337"/>
    </location>
</feature>
<keyword evidence="4" id="KW-1185">Reference proteome</keyword>
<name>A0A8H3PH08_9LECA</name>
<dbReference type="PANTHER" id="PTHR46333:SF5">
    <property type="entry name" value="TRANSGLUTAMINASE-LIKE DOMAIN-CONTAINING PROTEIN"/>
    <property type="match status" value="1"/>
</dbReference>
<feature type="compositionally biased region" description="Low complexity" evidence="1">
    <location>
        <begin position="142"/>
        <end position="160"/>
    </location>
</feature>
<evidence type="ECO:0000313" key="4">
    <source>
        <dbReference type="Proteomes" id="UP000664534"/>
    </source>
</evidence>
<sequence length="693" mass="74817">MADESQANSIQARIAALNLGQVGRAPITAYASKDDIPPEYTQTRPQFEQRSQSISVPQASGSNRLSSNGGGLGNEPNGPRKQGVLPPPTNIIRTGQMVSQPAKPAPAPPPRLPVRKMSTQPSPALPPRRPSENLQLSRKASNESMSSTLSNISSMSVLSNGTAKTVHSRTPSMDGSRVKAPVFDPSTLPPLPPKRTKEDVERRYQDIEKSKAFPGYKDVEKARMPLVGSKSTSRVATVEIKPPPTTPSLPPRRPTGPVSGTATTHVSPERPPPMPARSALSYGMNKPQAQAPTHEADGRAPSPAPPKSGAPPPVPLTSRPDITKLHSTKPKLQPQLPTSASSCLLCRDFSAPDAHAATFPRESVPSLDWIATQLTAPFSSPTDQARAIFTWLHHNISYDVEAFFNNRVQLSTPASTLMSGLAVCEGYAGLFTAIATTAGLESVVVGGHGKGYSFSALPPGAPLPAEYSTHAWNAVKVDGGEWKLIDCCWGAGNVKGKGQPYNKQFSPRFFTMSNDEFGLRHFPTNKSQFFRSDGRRMSWEEYIVGDTGGALLQVYSGVAEKEGISETSFLPRYLKLPVQPSAHAGPTVRFQFSRICEHWDPVRNGAGKPYVFILAIHGVDGREDDYVPFETNGVFWWADVVPQKLGAPGQRVSAYTVETLNGQSGRGLSVEEYRMKKGRVGMSFGGLAMWELV</sequence>
<evidence type="ECO:0000256" key="1">
    <source>
        <dbReference type="SAM" id="MobiDB-lite"/>
    </source>
</evidence>
<proteinExistence type="predicted"/>
<dbReference type="GO" id="GO:0005737">
    <property type="term" value="C:cytoplasm"/>
    <property type="evidence" value="ECO:0007669"/>
    <property type="project" value="TreeGrafter"/>
</dbReference>
<feature type="domain" description="Transglutaminase-like" evidence="2">
    <location>
        <begin position="416"/>
        <end position="489"/>
    </location>
</feature>
<dbReference type="EMBL" id="CAJPDT010000134">
    <property type="protein sequence ID" value="CAF9940652.1"/>
    <property type="molecule type" value="Genomic_DNA"/>
</dbReference>
<comment type="caution">
    <text evidence="3">The sequence shown here is derived from an EMBL/GenBank/DDBJ whole genome shotgun (WGS) entry which is preliminary data.</text>
</comment>
<organism evidence="3 4">
    <name type="scientific">Imshaugia aleurites</name>
    <dbReference type="NCBI Taxonomy" id="172621"/>
    <lineage>
        <taxon>Eukaryota</taxon>
        <taxon>Fungi</taxon>
        <taxon>Dikarya</taxon>
        <taxon>Ascomycota</taxon>
        <taxon>Pezizomycotina</taxon>
        <taxon>Lecanoromycetes</taxon>
        <taxon>OSLEUM clade</taxon>
        <taxon>Lecanoromycetidae</taxon>
        <taxon>Lecanorales</taxon>
        <taxon>Lecanorineae</taxon>
        <taxon>Parmeliaceae</taxon>
        <taxon>Imshaugia</taxon>
    </lineage>
</organism>
<feature type="compositionally biased region" description="Pro residues" evidence="1">
    <location>
        <begin position="103"/>
        <end position="112"/>
    </location>
</feature>
<feature type="compositionally biased region" description="Pro residues" evidence="1">
    <location>
        <begin position="302"/>
        <end position="315"/>
    </location>
</feature>
<dbReference type="AlphaFoldDB" id="A0A8H3PH08"/>
<dbReference type="InterPro" id="IPR052557">
    <property type="entry name" value="CAP/Cytokinesis_protein"/>
</dbReference>
<evidence type="ECO:0000313" key="3">
    <source>
        <dbReference type="EMBL" id="CAF9940652.1"/>
    </source>
</evidence>
<dbReference type="Pfam" id="PF01841">
    <property type="entry name" value="Transglut_core"/>
    <property type="match status" value="1"/>
</dbReference>
<feature type="compositionally biased region" description="Polar residues" evidence="1">
    <location>
        <begin position="161"/>
        <end position="173"/>
    </location>
</feature>
<dbReference type="Gene3D" id="3.10.620.30">
    <property type="match status" value="1"/>
</dbReference>
<dbReference type="SMART" id="SM00460">
    <property type="entry name" value="TGc"/>
    <property type="match status" value="1"/>
</dbReference>
<accession>A0A8H3PH08</accession>
<feature type="compositionally biased region" description="Pro residues" evidence="1">
    <location>
        <begin position="241"/>
        <end position="254"/>
    </location>
</feature>
<dbReference type="PANTHER" id="PTHR46333">
    <property type="entry name" value="CYTOKINESIS PROTEIN 3"/>
    <property type="match status" value="1"/>
</dbReference>
<dbReference type="InterPro" id="IPR002931">
    <property type="entry name" value="Transglutaminase-like"/>
</dbReference>
<evidence type="ECO:0000259" key="2">
    <source>
        <dbReference type="SMART" id="SM00460"/>
    </source>
</evidence>
<dbReference type="InterPro" id="IPR038765">
    <property type="entry name" value="Papain-like_cys_pep_sf"/>
</dbReference>
<protein>
    <recommendedName>
        <fullName evidence="2">Transglutaminase-like domain-containing protein</fullName>
    </recommendedName>
</protein>